<feature type="non-terminal residue" evidence="1">
    <location>
        <position position="144"/>
    </location>
</feature>
<name>E9J8F7_SOLIN</name>
<dbReference type="HOGENOM" id="CLU_1801357_0_0_1"/>
<sequence>LGAYFASINNRITDNKRPQLNNLINSNINTLKEQIQNEKSSNTSICTFNSDNKADDPKLDESYKKYFTNIFKHSTIHAVNRFTSDINWALNSKKCLGACLIDLEKAFDTVWLDGLIFKLIKKKFPNHLTKLVWSMISNRSFVTA</sequence>
<proteinExistence type="predicted"/>
<accession>E9J8F7</accession>
<dbReference type="AlphaFoldDB" id="E9J8F7"/>
<gene>
    <name evidence="1" type="ORF">SINV_04245</name>
</gene>
<dbReference type="EMBL" id="GL769020">
    <property type="protein sequence ID" value="EFZ10896.1"/>
    <property type="molecule type" value="Genomic_DNA"/>
</dbReference>
<evidence type="ECO:0000313" key="1">
    <source>
        <dbReference type="EMBL" id="EFZ10896.1"/>
    </source>
</evidence>
<organism>
    <name type="scientific">Solenopsis invicta</name>
    <name type="common">Red imported fire ant</name>
    <name type="synonym">Solenopsis wagneri</name>
    <dbReference type="NCBI Taxonomy" id="13686"/>
    <lineage>
        <taxon>Eukaryota</taxon>
        <taxon>Metazoa</taxon>
        <taxon>Ecdysozoa</taxon>
        <taxon>Arthropoda</taxon>
        <taxon>Hexapoda</taxon>
        <taxon>Insecta</taxon>
        <taxon>Pterygota</taxon>
        <taxon>Neoptera</taxon>
        <taxon>Endopterygota</taxon>
        <taxon>Hymenoptera</taxon>
        <taxon>Apocrita</taxon>
        <taxon>Aculeata</taxon>
        <taxon>Formicoidea</taxon>
        <taxon>Formicidae</taxon>
        <taxon>Myrmicinae</taxon>
        <taxon>Solenopsis</taxon>
    </lineage>
</organism>
<feature type="non-terminal residue" evidence="1">
    <location>
        <position position="1"/>
    </location>
</feature>
<protein>
    <submittedName>
        <fullName evidence="1">Uncharacterized protein</fullName>
    </submittedName>
</protein>
<reference evidence="1" key="1">
    <citation type="journal article" date="2011" name="Proc. Natl. Acad. Sci. U.S.A.">
        <title>The genome of the fire ant Solenopsis invicta.</title>
        <authorList>
            <person name="Wurm Y."/>
            <person name="Wang J."/>
            <person name="Riba-Grognuz O."/>
            <person name="Corona M."/>
            <person name="Nygaard S."/>
            <person name="Hunt B.G."/>
            <person name="Ingram K.K."/>
            <person name="Falquet L."/>
            <person name="Nipitwattanaphon M."/>
            <person name="Gotzek D."/>
            <person name="Dijkstra M.B."/>
            <person name="Oettler J."/>
            <person name="Comtesse F."/>
            <person name="Shih C.J."/>
            <person name="Wu W.J."/>
            <person name="Yang C.C."/>
            <person name="Thomas J."/>
            <person name="Beaudoing E."/>
            <person name="Pradervand S."/>
            <person name="Flegel V."/>
            <person name="Cook E.D."/>
            <person name="Fabbretti R."/>
            <person name="Stockinger H."/>
            <person name="Long L."/>
            <person name="Farmerie W.G."/>
            <person name="Oakey J."/>
            <person name="Boomsma J.J."/>
            <person name="Pamilo P."/>
            <person name="Yi S.V."/>
            <person name="Heinze J."/>
            <person name="Goodisman M.A."/>
            <person name="Farinelli L."/>
            <person name="Harshman K."/>
            <person name="Hulo N."/>
            <person name="Cerutti L."/>
            <person name="Xenarios I."/>
            <person name="Shoemaker D."/>
            <person name="Keller L."/>
        </authorList>
    </citation>
    <scope>NUCLEOTIDE SEQUENCE [LARGE SCALE GENOMIC DNA]</scope>
</reference>